<dbReference type="EMBL" id="FQWD01000003">
    <property type="protein sequence ID" value="SHG40193.1"/>
    <property type="molecule type" value="Genomic_DNA"/>
</dbReference>
<accession>A0A1M5JJI4</accession>
<proteinExistence type="inferred from homology"/>
<comment type="similarity">
    <text evidence="1 2">Belongs to the OprB family.</text>
</comment>
<evidence type="ECO:0000313" key="3">
    <source>
        <dbReference type="EMBL" id="SHG40193.1"/>
    </source>
</evidence>
<evidence type="ECO:0000313" key="4">
    <source>
        <dbReference type="Proteomes" id="UP000184520"/>
    </source>
</evidence>
<dbReference type="InterPro" id="IPR007049">
    <property type="entry name" value="Carb-sel_porin_OprB"/>
</dbReference>
<dbReference type="GO" id="GO:0008643">
    <property type="term" value="P:carbohydrate transport"/>
    <property type="evidence" value="ECO:0007669"/>
    <property type="project" value="InterPro"/>
</dbReference>
<dbReference type="Proteomes" id="UP000184520">
    <property type="component" value="Unassembled WGS sequence"/>
</dbReference>
<keyword evidence="4" id="KW-1185">Reference proteome</keyword>
<organism evidence="3 4">
    <name type="scientific">Marisediminitalea aggregata</name>
    <dbReference type="NCBI Taxonomy" id="634436"/>
    <lineage>
        <taxon>Bacteria</taxon>
        <taxon>Pseudomonadati</taxon>
        <taxon>Pseudomonadota</taxon>
        <taxon>Gammaproteobacteria</taxon>
        <taxon>Alteromonadales</taxon>
        <taxon>Alteromonadaceae</taxon>
        <taxon>Marisediminitalea</taxon>
    </lineage>
</organism>
<dbReference type="PANTHER" id="PTHR37944">
    <property type="entry name" value="PORIN B"/>
    <property type="match status" value="1"/>
</dbReference>
<dbReference type="RefSeq" id="WP_073322052.1">
    <property type="nucleotide sequence ID" value="NZ_FQWD01000003.1"/>
</dbReference>
<evidence type="ECO:0000256" key="2">
    <source>
        <dbReference type="RuleBase" id="RU363072"/>
    </source>
</evidence>
<dbReference type="Pfam" id="PF04966">
    <property type="entry name" value="OprB"/>
    <property type="match status" value="1"/>
</dbReference>
<dbReference type="GO" id="GO:0015288">
    <property type="term" value="F:porin activity"/>
    <property type="evidence" value="ECO:0007669"/>
    <property type="project" value="InterPro"/>
</dbReference>
<dbReference type="GO" id="GO:0016020">
    <property type="term" value="C:membrane"/>
    <property type="evidence" value="ECO:0007669"/>
    <property type="project" value="InterPro"/>
</dbReference>
<reference evidence="4" key="1">
    <citation type="submission" date="2016-11" db="EMBL/GenBank/DDBJ databases">
        <authorList>
            <person name="Varghese N."/>
            <person name="Submissions S."/>
        </authorList>
    </citation>
    <scope>NUCLEOTIDE SEQUENCE [LARGE SCALE GENOMIC DNA]</scope>
    <source>
        <strain evidence="4">CGMCC 1.8995</strain>
    </source>
</reference>
<dbReference type="InterPro" id="IPR038673">
    <property type="entry name" value="OprB_sf"/>
</dbReference>
<name>A0A1M5JJI4_9ALTE</name>
<gene>
    <name evidence="3" type="ORF">SAMN05216361_2107</name>
</gene>
<protein>
    <submittedName>
        <fullName evidence="3">Porin</fullName>
    </submittedName>
</protein>
<dbReference type="Gene3D" id="2.40.160.180">
    <property type="entry name" value="Carbohydrate-selective porin OprB"/>
    <property type="match status" value="1"/>
</dbReference>
<sequence>MIDLISTDALPNDTEIYAEVVVDSFANVKGGIDRSSALLYYSAFGVEYAFNPSFKLHSEVWLTDNHSVSELVGDEQGVNNIEANSAGLHWGKLALEFSREHLSVLFGIYDINYEFDVLESANLFVQSAFGMGTVFGVSGPNGPGTYPAPGVTARFAYYQGNHTAKFAITDGAPGSPGLSYRQPSEQPNKTNLLLTGEYQYQDTSTRLLLGWWGYTDDSTYLNSVQSTGQRNDGWYLRGEHTFNDITLFGRVGAGASSFNFFDEFYSVGVTGNAGLIGRADDSWGMAWAHAKVSENAEQPLASGESVIEVTYSVAVNDYLSIQPNIQWIGSPGASLTTDDAVLLGLRFIVSFEE</sequence>
<dbReference type="AlphaFoldDB" id="A0A1M5JJI4"/>
<evidence type="ECO:0000256" key="1">
    <source>
        <dbReference type="ARBA" id="ARBA00008769"/>
    </source>
</evidence>
<dbReference type="PANTHER" id="PTHR37944:SF1">
    <property type="entry name" value="PORIN B"/>
    <property type="match status" value="1"/>
</dbReference>
<dbReference type="InterPro" id="IPR052932">
    <property type="entry name" value="OprB_Porin"/>
</dbReference>